<evidence type="ECO:0000259" key="12">
    <source>
        <dbReference type="Pfam" id="PF01931"/>
    </source>
</evidence>
<dbReference type="GO" id="GO:0000166">
    <property type="term" value="F:nucleotide binding"/>
    <property type="evidence" value="ECO:0007669"/>
    <property type="project" value="UniProtKB-KW"/>
</dbReference>
<evidence type="ECO:0000256" key="10">
    <source>
        <dbReference type="ARBA" id="ARBA00048174"/>
    </source>
</evidence>
<dbReference type="InterPro" id="IPR026533">
    <property type="entry name" value="NTPase/PRRC1"/>
</dbReference>
<comment type="catalytic activity">
    <reaction evidence="11">
        <text>XTP + H2O = XDP + phosphate + H(+)</text>
        <dbReference type="Rhea" id="RHEA:28406"/>
        <dbReference type="ChEBI" id="CHEBI:15377"/>
        <dbReference type="ChEBI" id="CHEBI:15378"/>
        <dbReference type="ChEBI" id="CHEBI:43474"/>
        <dbReference type="ChEBI" id="CHEBI:59884"/>
        <dbReference type="ChEBI" id="CHEBI:61314"/>
        <dbReference type="EC" id="3.6.1.73"/>
    </reaction>
</comment>
<evidence type="ECO:0000256" key="1">
    <source>
        <dbReference type="ARBA" id="ARBA00001936"/>
    </source>
</evidence>
<dbReference type="InterPro" id="IPR029001">
    <property type="entry name" value="ITPase-like_fam"/>
</dbReference>
<feature type="domain" description="Non-canonical purine NTP phosphatase/PRRC1" evidence="12">
    <location>
        <begin position="9"/>
        <end position="196"/>
    </location>
</feature>
<evidence type="ECO:0000256" key="7">
    <source>
        <dbReference type="ARBA" id="ARBA00023080"/>
    </source>
</evidence>
<evidence type="ECO:0000256" key="8">
    <source>
        <dbReference type="ARBA" id="ARBA00023211"/>
    </source>
</evidence>
<dbReference type="PANTHER" id="PTHR34699:SF2">
    <property type="entry name" value="NON-CANONICAL PURINE NTP PHOSPHATASE_PRRC1 DOMAIN-CONTAINING PROTEIN"/>
    <property type="match status" value="1"/>
</dbReference>
<comment type="caution">
    <text evidence="13">The sequence shown here is derived from an EMBL/GenBank/DDBJ whole genome shotgun (WGS) entry which is preliminary data.</text>
</comment>
<evidence type="ECO:0000256" key="3">
    <source>
        <dbReference type="ARBA" id="ARBA00022723"/>
    </source>
</evidence>
<reference evidence="13 14" key="1">
    <citation type="submission" date="2019-11" db="EMBL/GenBank/DDBJ databases">
        <title>Genome sequences of 17 halophilic strains isolated from different environments.</title>
        <authorList>
            <person name="Furrow R.E."/>
        </authorList>
    </citation>
    <scope>NUCLEOTIDE SEQUENCE [LARGE SCALE GENOMIC DNA]</scope>
    <source>
        <strain evidence="13 14">22502_06_Cabo</strain>
    </source>
</reference>
<comment type="cofactor">
    <cofactor evidence="1">
        <name>Mn(2+)</name>
        <dbReference type="ChEBI" id="CHEBI:29035"/>
    </cofactor>
</comment>
<keyword evidence="6" id="KW-0460">Magnesium</keyword>
<evidence type="ECO:0000256" key="5">
    <source>
        <dbReference type="ARBA" id="ARBA00022801"/>
    </source>
</evidence>
<keyword evidence="4" id="KW-0547">Nucleotide-binding</keyword>
<evidence type="ECO:0000313" key="13">
    <source>
        <dbReference type="EMBL" id="MYL66298.1"/>
    </source>
</evidence>
<accession>A0A6B1IGW7</accession>
<comment type="cofactor">
    <cofactor evidence="2">
        <name>Mg(2+)</name>
        <dbReference type="ChEBI" id="CHEBI:18420"/>
    </cofactor>
</comment>
<dbReference type="GO" id="GO:0009117">
    <property type="term" value="P:nucleotide metabolic process"/>
    <property type="evidence" value="ECO:0007669"/>
    <property type="project" value="UniProtKB-KW"/>
</dbReference>
<dbReference type="EC" id="3.6.1.73" evidence="9"/>
<comment type="catalytic activity">
    <reaction evidence="10">
        <text>ITP + H2O = IDP + phosphate + H(+)</text>
        <dbReference type="Rhea" id="RHEA:28330"/>
        <dbReference type="ChEBI" id="CHEBI:15377"/>
        <dbReference type="ChEBI" id="CHEBI:15378"/>
        <dbReference type="ChEBI" id="CHEBI:43474"/>
        <dbReference type="ChEBI" id="CHEBI:58280"/>
        <dbReference type="ChEBI" id="CHEBI:61402"/>
        <dbReference type="EC" id="3.6.1.73"/>
    </reaction>
</comment>
<dbReference type="Gene3D" id="3.90.950.10">
    <property type="match status" value="1"/>
</dbReference>
<sequence length="200" mass="19647">MTTLRVGVGSGNPVKRRAVELALGAAADDDLPSDPTGVAVESVPVDSGVSEQPTGHAETIAGAENRAAAVLDAEPRGGAGAPDDGAPDDGATYDLGVGVEGGVAGFDGADGRYLIMWAAVTDGDRVGRAAGPSLALPADVAARIDDGEELGPVMDDLLDTDGIAERGGAAGALTNGRVDRAEALAAGVSGALGPFVTDLY</sequence>
<keyword evidence="7" id="KW-0546">Nucleotide metabolism</keyword>
<dbReference type="EMBL" id="WMFC01000001">
    <property type="protein sequence ID" value="MYL66298.1"/>
    <property type="molecule type" value="Genomic_DNA"/>
</dbReference>
<keyword evidence="8" id="KW-0464">Manganese</keyword>
<name>A0A6B1IGW7_9EURY</name>
<evidence type="ECO:0000256" key="2">
    <source>
        <dbReference type="ARBA" id="ARBA00001946"/>
    </source>
</evidence>
<dbReference type="PANTHER" id="PTHR34699">
    <property type="match status" value="1"/>
</dbReference>
<keyword evidence="3" id="KW-0479">Metal-binding</keyword>
<evidence type="ECO:0000256" key="11">
    <source>
        <dbReference type="ARBA" id="ARBA00048781"/>
    </source>
</evidence>
<dbReference type="GO" id="GO:0006772">
    <property type="term" value="P:thiamine metabolic process"/>
    <property type="evidence" value="ECO:0007669"/>
    <property type="project" value="TreeGrafter"/>
</dbReference>
<dbReference type="GO" id="GO:0046872">
    <property type="term" value="F:metal ion binding"/>
    <property type="evidence" value="ECO:0007669"/>
    <property type="project" value="UniProtKB-KW"/>
</dbReference>
<dbReference type="InterPro" id="IPR050299">
    <property type="entry name" value="YjjX_NTPase"/>
</dbReference>
<gene>
    <name evidence="13" type="ORF">GLW30_00945</name>
</gene>
<evidence type="ECO:0000256" key="9">
    <source>
        <dbReference type="ARBA" id="ARBA00038901"/>
    </source>
</evidence>
<dbReference type="AlphaFoldDB" id="A0A6B1IGW7"/>
<dbReference type="Pfam" id="PF01931">
    <property type="entry name" value="NTPase_I-T"/>
    <property type="match status" value="1"/>
</dbReference>
<dbReference type="GO" id="GO:0103023">
    <property type="term" value="F:ITPase activity"/>
    <property type="evidence" value="ECO:0007669"/>
    <property type="project" value="UniProtKB-EC"/>
</dbReference>
<dbReference type="SUPFAM" id="SSF52972">
    <property type="entry name" value="ITPase-like"/>
    <property type="match status" value="1"/>
</dbReference>
<dbReference type="RefSeq" id="WP_159357770.1">
    <property type="nucleotide sequence ID" value="NZ_WMFC01000001.1"/>
</dbReference>
<keyword evidence="5" id="KW-0378">Hydrolase</keyword>
<evidence type="ECO:0000256" key="6">
    <source>
        <dbReference type="ARBA" id="ARBA00022842"/>
    </source>
</evidence>
<evidence type="ECO:0000313" key="14">
    <source>
        <dbReference type="Proteomes" id="UP000452321"/>
    </source>
</evidence>
<dbReference type="Proteomes" id="UP000452321">
    <property type="component" value="Unassembled WGS sequence"/>
</dbReference>
<organism evidence="13 14">
    <name type="scientific">Halorubrum distributum</name>
    <dbReference type="NCBI Taxonomy" id="29283"/>
    <lineage>
        <taxon>Archaea</taxon>
        <taxon>Methanobacteriati</taxon>
        <taxon>Methanobacteriota</taxon>
        <taxon>Stenosarchaea group</taxon>
        <taxon>Halobacteria</taxon>
        <taxon>Halobacteriales</taxon>
        <taxon>Haloferacaceae</taxon>
        <taxon>Halorubrum</taxon>
        <taxon>Halorubrum distributum group</taxon>
    </lineage>
</organism>
<evidence type="ECO:0000256" key="4">
    <source>
        <dbReference type="ARBA" id="ARBA00022741"/>
    </source>
</evidence>
<protein>
    <recommendedName>
        <fullName evidence="9">inosine/xanthosine triphosphatase</fullName>
        <ecNumber evidence="9">3.6.1.73</ecNumber>
    </recommendedName>
</protein>
<proteinExistence type="predicted"/>